<evidence type="ECO:0000313" key="7">
    <source>
        <dbReference type="EMBL" id="SKC83795.1"/>
    </source>
</evidence>
<dbReference type="InterPro" id="IPR002078">
    <property type="entry name" value="Sigma_54_int"/>
</dbReference>
<dbReference type="PROSITE" id="PS00675">
    <property type="entry name" value="SIGMA54_INTERACT_1"/>
    <property type="match status" value="1"/>
</dbReference>
<dbReference type="CDD" id="cd00009">
    <property type="entry name" value="AAA"/>
    <property type="match status" value="1"/>
</dbReference>
<dbReference type="InterPro" id="IPR009057">
    <property type="entry name" value="Homeodomain-like_sf"/>
</dbReference>
<dbReference type="PANTHER" id="PTHR32071">
    <property type="entry name" value="TRANSCRIPTIONAL REGULATORY PROTEIN"/>
    <property type="match status" value="1"/>
</dbReference>
<evidence type="ECO:0000256" key="4">
    <source>
        <dbReference type="ARBA" id="ARBA00023125"/>
    </source>
</evidence>
<evidence type="ECO:0000256" key="3">
    <source>
        <dbReference type="ARBA" id="ARBA00023015"/>
    </source>
</evidence>
<dbReference type="Pfam" id="PF00158">
    <property type="entry name" value="Sigma54_activat"/>
    <property type="match status" value="1"/>
</dbReference>
<dbReference type="InterPro" id="IPR002197">
    <property type="entry name" value="HTH_Fis"/>
</dbReference>
<dbReference type="Pfam" id="PF25601">
    <property type="entry name" value="AAA_lid_14"/>
    <property type="match status" value="1"/>
</dbReference>
<dbReference type="Gene3D" id="1.10.8.60">
    <property type="match status" value="1"/>
</dbReference>
<dbReference type="AlphaFoldDB" id="A0A1T5M6N1"/>
<dbReference type="OrthoDB" id="9803970at2"/>
<dbReference type="SUPFAM" id="SSF46689">
    <property type="entry name" value="Homeodomain-like"/>
    <property type="match status" value="1"/>
</dbReference>
<dbReference type="GO" id="GO:0006355">
    <property type="term" value="P:regulation of DNA-templated transcription"/>
    <property type="evidence" value="ECO:0007669"/>
    <property type="project" value="InterPro"/>
</dbReference>
<evidence type="ECO:0000313" key="8">
    <source>
        <dbReference type="Proteomes" id="UP000190285"/>
    </source>
</evidence>
<dbReference type="InterPro" id="IPR058031">
    <property type="entry name" value="AAA_lid_NorR"/>
</dbReference>
<keyword evidence="3" id="KW-0805">Transcription regulation</keyword>
<proteinExistence type="predicted"/>
<dbReference type="Proteomes" id="UP000190285">
    <property type="component" value="Unassembled WGS sequence"/>
</dbReference>
<keyword evidence="5" id="KW-0804">Transcription</keyword>
<dbReference type="InterPro" id="IPR025943">
    <property type="entry name" value="Sigma_54_int_dom_ATP-bd_2"/>
</dbReference>
<dbReference type="Gene3D" id="1.10.10.60">
    <property type="entry name" value="Homeodomain-like"/>
    <property type="match status" value="1"/>
</dbReference>
<evidence type="ECO:0000256" key="5">
    <source>
        <dbReference type="ARBA" id="ARBA00023163"/>
    </source>
</evidence>
<name>A0A1T5M6N1_9FIRM</name>
<dbReference type="GO" id="GO:0005524">
    <property type="term" value="F:ATP binding"/>
    <property type="evidence" value="ECO:0007669"/>
    <property type="project" value="UniProtKB-KW"/>
</dbReference>
<dbReference type="RefSeq" id="WP_079494062.1">
    <property type="nucleotide sequence ID" value="NZ_FUZT01000010.1"/>
</dbReference>
<dbReference type="InterPro" id="IPR025944">
    <property type="entry name" value="Sigma_54_int_dom_CS"/>
</dbReference>
<dbReference type="Gene3D" id="3.30.450.20">
    <property type="entry name" value="PAS domain"/>
    <property type="match status" value="1"/>
</dbReference>
<dbReference type="PANTHER" id="PTHR32071:SF57">
    <property type="entry name" value="C4-DICARBOXYLATE TRANSPORT TRANSCRIPTIONAL REGULATORY PROTEIN DCTD"/>
    <property type="match status" value="1"/>
</dbReference>
<dbReference type="PROSITE" id="PS50045">
    <property type="entry name" value="SIGMA54_INTERACT_4"/>
    <property type="match status" value="1"/>
</dbReference>
<keyword evidence="4 7" id="KW-0238">DNA-binding</keyword>
<dbReference type="SMART" id="SM00382">
    <property type="entry name" value="AAA"/>
    <property type="match status" value="1"/>
</dbReference>
<dbReference type="STRING" id="36842.SAMN02194393_03997"/>
<keyword evidence="2" id="KW-0067">ATP-binding</keyword>
<dbReference type="Gene3D" id="3.40.50.300">
    <property type="entry name" value="P-loop containing nucleotide triphosphate hydrolases"/>
    <property type="match status" value="1"/>
</dbReference>
<dbReference type="PROSITE" id="PS00676">
    <property type="entry name" value="SIGMA54_INTERACT_2"/>
    <property type="match status" value="1"/>
</dbReference>
<dbReference type="PROSITE" id="PS00688">
    <property type="entry name" value="SIGMA54_INTERACT_3"/>
    <property type="match status" value="1"/>
</dbReference>
<dbReference type="InterPro" id="IPR003593">
    <property type="entry name" value="AAA+_ATPase"/>
</dbReference>
<protein>
    <submittedName>
        <fullName evidence="7">Transcriptional regulator containing PAS, AAA-type ATPase, and DNA-binding Fis domains</fullName>
    </submittedName>
</protein>
<organism evidence="7 8">
    <name type="scientific">Maledivibacter halophilus</name>
    <dbReference type="NCBI Taxonomy" id="36842"/>
    <lineage>
        <taxon>Bacteria</taxon>
        <taxon>Bacillati</taxon>
        <taxon>Bacillota</taxon>
        <taxon>Clostridia</taxon>
        <taxon>Peptostreptococcales</taxon>
        <taxon>Caminicellaceae</taxon>
        <taxon>Maledivibacter</taxon>
    </lineage>
</organism>
<gene>
    <name evidence="7" type="ORF">SAMN02194393_03997</name>
</gene>
<feature type="domain" description="Sigma-54 factor interaction" evidence="6">
    <location>
        <begin position="270"/>
        <end position="500"/>
    </location>
</feature>
<keyword evidence="8" id="KW-1185">Reference proteome</keyword>
<dbReference type="InterPro" id="IPR027417">
    <property type="entry name" value="P-loop_NTPase"/>
</dbReference>
<reference evidence="7 8" key="1">
    <citation type="submission" date="2017-02" db="EMBL/GenBank/DDBJ databases">
        <authorList>
            <person name="Peterson S.W."/>
        </authorList>
    </citation>
    <scope>NUCLEOTIDE SEQUENCE [LARGE SCALE GENOMIC DNA]</scope>
    <source>
        <strain evidence="7 8">M1</strain>
    </source>
</reference>
<keyword evidence="1" id="KW-0547">Nucleotide-binding</keyword>
<evidence type="ECO:0000256" key="1">
    <source>
        <dbReference type="ARBA" id="ARBA00022741"/>
    </source>
</evidence>
<dbReference type="FunFam" id="3.40.50.300:FF:000006">
    <property type="entry name" value="DNA-binding transcriptional regulator NtrC"/>
    <property type="match status" value="1"/>
</dbReference>
<dbReference type="EMBL" id="FUZT01000010">
    <property type="protein sequence ID" value="SKC83795.1"/>
    <property type="molecule type" value="Genomic_DNA"/>
</dbReference>
<evidence type="ECO:0000256" key="2">
    <source>
        <dbReference type="ARBA" id="ARBA00022840"/>
    </source>
</evidence>
<dbReference type="InterPro" id="IPR025662">
    <property type="entry name" value="Sigma_54_int_dom_ATP-bd_1"/>
</dbReference>
<evidence type="ECO:0000259" key="6">
    <source>
        <dbReference type="PROSITE" id="PS50045"/>
    </source>
</evidence>
<dbReference type="Pfam" id="PF02954">
    <property type="entry name" value="HTH_8"/>
    <property type="match status" value="1"/>
</dbReference>
<sequence>MILLNQFKEDLQSIIESISTIINIEAAVFDVQSHLVASTESYLQHKGNTVHAPSIKEVLINGNVLVNKPGYMKSCIGCRFKEHCPATIEILNSLMIEDEPIGVITLTSFTKEGHDEITKNTNIYIEVLNIISQLISDIVFLKHKRNSFENMQVALQEILDISPDPLLIIDNKGLVTNLSSSALNMFSFCDFYTKSISQLLPEGLVNRILRGTSLSNRRIEINNNYANVSSSPIRSNNIFNGAVIHISESKTILNRKEIEETNDTISLKSIKGDCKLIKKLKKKVRKISSSTSTVLITGETGTGKGLLAKTIHNISNRSNGPFISVNCASIPETLFESELFGYVEGAFTGAKKGGKPGRFELAQGGTLFLDEIGEMPISMQSKLLGVLQDFSFERVGGITSIPVDIRVIAATNKDIEEMVQKKEFRSDLYYRLNVIPIDLPPLRARINDIEILAYQFLKEYNSKLHKNITKFSNEVISLFMSYDWPGNIRELQNVIEYGVNIEETDIMTLSSLPQRLFRNRSGDTDKIKTKIKNTELEAIIASLDKHGWDVKGKTAAAKELGIGLRTLYRKLKSYED</sequence>
<dbReference type="SUPFAM" id="SSF52540">
    <property type="entry name" value="P-loop containing nucleoside triphosphate hydrolases"/>
    <property type="match status" value="1"/>
</dbReference>
<accession>A0A1T5M6N1</accession>
<dbReference type="GO" id="GO:0043565">
    <property type="term" value="F:sequence-specific DNA binding"/>
    <property type="evidence" value="ECO:0007669"/>
    <property type="project" value="InterPro"/>
</dbReference>